<keyword evidence="5" id="KW-0378">Hydrolase</keyword>
<gene>
    <name evidence="10" type="ORF">S12H4_41976</name>
</gene>
<evidence type="ECO:0000256" key="7">
    <source>
        <dbReference type="ARBA" id="ARBA00022984"/>
    </source>
</evidence>
<dbReference type="Pfam" id="PF03734">
    <property type="entry name" value="YkuD"/>
    <property type="match status" value="1"/>
</dbReference>
<dbReference type="CDD" id="cd16913">
    <property type="entry name" value="YkuD_like"/>
    <property type="match status" value="1"/>
</dbReference>
<accession>X1V4P9</accession>
<name>X1V4P9_9ZZZZ</name>
<dbReference type="PROSITE" id="PS52029">
    <property type="entry name" value="LD_TPASE"/>
    <property type="match status" value="1"/>
</dbReference>
<dbReference type="GO" id="GO:0016757">
    <property type="term" value="F:glycosyltransferase activity"/>
    <property type="evidence" value="ECO:0007669"/>
    <property type="project" value="UniProtKB-KW"/>
</dbReference>
<dbReference type="Gene3D" id="2.40.440.10">
    <property type="entry name" value="L,D-transpeptidase catalytic domain-like"/>
    <property type="match status" value="1"/>
</dbReference>
<dbReference type="GO" id="GO:0005576">
    <property type="term" value="C:extracellular region"/>
    <property type="evidence" value="ECO:0007669"/>
    <property type="project" value="TreeGrafter"/>
</dbReference>
<keyword evidence="3" id="KW-0328">Glycosyltransferase</keyword>
<feature type="non-terminal residue" evidence="10">
    <location>
        <position position="117"/>
    </location>
</feature>
<sequence>MDLYLQDIFVRSFSVGLGQPGMETPTGRWVIKPGGKLVSPLWTDPATGKTYEAEDPDYPLGSRWIGLEGIEGAAKDRTGFAIHATKNREEIGTAGSRGCIRLYNDDAILVYDLLMPG</sequence>
<evidence type="ECO:0000256" key="3">
    <source>
        <dbReference type="ARBA" id="ARBA00022676"/>
    </source>
</evidence>
<dbReference type="InterPro" id="IPR038063">
    <property type="entry name" value="Transpep_catalytic_dom"/>
</dbReference>
<dbReference type="GO" id="GO:0018104">
    <property type="term" value="P:peptidoglycan-protein cross-linking"/>
    <property type="evidence" value="ECO:0007669"/>
    <property type="project" value="TreeGrafter"/>
</dbReference>
<keyword evidence="6" id="KW-0133">Cell shape</keyword>
<dbReference type="SUPFAM" id="SSF141523">
    <property type="entry name" value="L,D-transpeptidase catalytic domain-like"/>
    <property type="match status" value="1"/>
</dbReference>
<evidence type="ECO:0000256" key="8">
    <source>
        <dbReference type="ARBA" id="ARBA00023316"/>
    </source>
</evidence>
<evidence type="ECO:0000256" key="6">
    <source>
        <dbReference type="ARBA" id="ARBA00022960"/>
    </source>
</evidence>
<keyword evidence="4" id="KW-0808">Transferase</keyword>
<evidence type="ECO:0000256" key="1">
    <source>
        <dbReference type="ARBA" id="ARBA00004752"/>
    </source>
</evidence>
<dbReference type="InterPro" id="IPR050979">
    <property type="entry name" value="LD-transpeptidase"/>
</dbReference>
<evidence type="ECO:0000256" key="5">
    <source>
        <dbReference type="ARBA" id="ARBA00022801"/>
    </source>
</evidence>
<dbReference type="PANTHER" id="PTHR30582">
    <property type="entry name" value="L,D-TRANSPEPTIDASE"/>
    <property type="match status" value="1"/>
</dbReference>
<comment type="caution">
    <text evidence="10">The sequence shown here is derived from an EMBL/GenBank/DDBJ whole genome shotgun (WGS) entry which is preliminary data.</text>
</comment>
<evidence type="ECO:0000313" key="10">
    <source>
        <dbReference type="EMBL" id="GAJ10772.1"/>
    </source>
</evidence>
<reference evidence="10" key="1">
    <citation type="journal article" date="2014" name="Front. Microbiol.">
        <title>High frequency of phylogenetically diverse reductive dehalogenase-homologous genes in deep subseafloor sedimentary metagenomes.</title>
        <authorList>
            <person name="Kawai M."/>
            <person name="Futagami T."/>
            <person name="Toyoda A."/>
            <person name="Takaki Y."/>
            <person name="Nishi S."/>
            <person name="Hori S."/>
            <person name="Arai W."/>
            <person name="Tsubouchi T."/>
            <person name="Morono Y."/>
            <person name="Uchiyama I."/>
            <person name="Ito T."/>
            <person name="Fujiyama A."/>
            <person name="Inagaki F."/>
            <person name="Takami H."/>
        </authorList>
    </citation>
    <scope>NUCLEOTIDE SEQUENCE</scope>
    <source>
        <strain evidence="10">Expedition CK06-06</strain>
    </source>
</reference>
<comment type="pathway">
    <text evidence="1">Cell wall biogenesis; peptidoglycan biosynthesis.</text>
</comment>
<comment type="similarity">
    <text evidence="2">Belongs to the YkuD family.</text>
</comment>
<dbReference type="InterPro" id="IPR005490">
    <property type="entry name" value="LD_TPept_cat_dom"/>
</dbReference>
<keyword evidence="7" id="KW-0573">Peptidoglycan synthesis</keyword>
<proteinExistence type="inferred from homology"/>
<evidence type="ECO:0000256" key="4">
    <source>
        <dbReference type="ARBA" id="ARBA00022679"/>
    </source>
</evidence>
<keyword evidence="8" id="KW-0961">Cell wall biogenesis/degradation</keyword>
<dbReference type="GO" id="GO:0071972">
    <property type="term" value="F:peptidoglycan L,D-transpeptidase activity"/>
    <property type="evidence" value="ECO:0007669"/>
    <property type="project" value="TreeGrafter"/>
</dbReference>
<evidence type="ECO:0000256" key="2">
    <source>
        <dbReference type="ARBA" id="ARBA00005992"/>
    </source>
</evidence>
<dbReference type="PANTHER" id="PTHR30582:SF24">
    <property type="entry name" value="L,D-TRANSPEPTIDASE ERFK_SRFK-RELATED"/>
    <property type="match status" value="1"/>
</dbReference>
<evidence type="ECO:0000259" key="9">
    <source>
        <dbReference type="PROSITE" id="PS52029"/>
    </source>
</evidence>
<dbReference type="GO" id="GO:0071555">
    <property type="term" value="P:cell wall organization"/>
    <property type="evidence" value="ECO:0007669"/>
    <property type="project" value="UniProtKB-KW"/>
</dbReference>
<feature type="domain" description="L,D-TPase catalytic" evidence="9">
    <location>
        <begin position="1"/>
        <end position="117"/>
    </location>
</feature>
<organism evidence="10">
    <name type="scientific">marine sediment metagenome</name>
    <dbReference type="NCBI Taxonomy" id="412755"/>
    <lineage>
        <taxon>unclassified sequences</taxon>
        <taxon>metagenomes</taxon>
        <taxon>ecological metagenomes</taxon>
    </lineage>
</organism>
<dbReference type="GO" id="GO:0008360">
    <property type="term" value="P:regulation of cell shape"/>
    <property type="evidence" value="ECO:0007669"/>
    <property type="project" value="UniProtKB-KW"/>
</dbReference>
<protein>
    <recommendedName>
        <fullName evidence="9">L,D-TPase catalytic domain-containing protein</fullName>
    </recommendedName>
</protein>
<dbReference type="AlphaFoldDB" id="X1V4P9"/>
<dbReference type="UniPathway" id="UPA00219"/>
<dbReference type="EMBL" id="BARW01025637">
    <property type="protein sequence ID" value="GAJ10772.1"/>
    <property type="molecule type" value="Genomic_DNA"/>
</dbReference>